<keyword evidence="2" id="KW-1185">Reference proteome</keyword>
<evidence type="ECO:0000313" key="2">
    <source>
        <dbReference type="Proteomes" id="UP001180020"/>
    </source>
</evidence>
<comment type="caution">
    <text evidence="1">The sequence shown here is derived from an EMBL/GenBank/DDBJ whole genome shotgun (WGS) entry which is preliminary data.</text>
</comment>
<reference evidence="1" key="1">
    <citation type="journal article" date="2023" name="Nat. Commun.">
        <title>Diploid and tetraploid genomes of Acorus and the evolution of monocots.</title>
        <authorList>
            <person name="Ma L."/>
            <person name="Liu K.W."/>
            <person name="Li Z."/>
            <person name="Hsiao Y.Y."/>
            <person name="Qi Y."/>
            <person name="Fu T."/>
            <person name="Tang G.D."/>
            <person name="Zhang D."/>
            <person name="Sun W.H."/>
            <person name="Liu D.K."/>
            <person name="Li Y."/>
            <person name="Chen G.Z."/>
            <person name="Liu X.D."/>
            <person name="Liao X.Y."/>
            <person name="Jiang Y.T."/>
            <person name="Yu X."/>
            <person name="Hao Y."/>
            <person name="Huang J."/>
            <person name="Zhao X.W."/>
            <person name="Ke S."/>
            <person name="Chen Y.Y."/>
            <person name="Wu W.L."/>
            <person name="Hsu J.L."/>
            <person name="Lin Y.F."/>
            <person name="Huang M.D."/>
            <person name="Li C.Y."/>
            <person name="Huang L."/>
            <person name="Wang Z.W."/>
            <person name="Zhao X."/>
            <person name="Zhong W.Y."/>
            <person name="Peng D.H."/>
            <person name="Ahmad S."/>
            <person name="Lan S."/>
            <person name="Zhang J.S."/>
            <person name="Tsai W.C."/>
            <person name="Van de Peer Y."/>
            <person name="Liu Z.J."/>
        </authorList>
    </citation>
    <scope>NUCLEOTIDE SEQUENCE</scope>
    <source>
        <tissue evidence="1">Leaves</tissue>
    </source>
</reference>
<sequence length="112" mass="12675">MRFRMLFETEESGTRRYMGTITGFSNSAFSNSNMQSDYLRTLASPVLQNLASVDLSRQLGLQAQLLQQNNIQFTAPKPPSQSHQLEQIPKLPITLNQLSNVNHTPQQIQDIN</sequence>
<gene>
    <name evidence="1" type="primary">ARF19</name>
    <name evidence="1" type="ORF">QJS10_CPB14g01229</name>
</gene>
<dbReference type="Gene3D" id="2.30.30.1040">
    <property type="match status" value="1"/>
</dbReference>
<accession>A0AAV9DAR1</accession>
<name>A0AAV9DAR1_ACOCL</name>
<dbReference type="GO" id="GO:0009725">
    <property type="term" value="P:response to hormone"/>
    <property type="evidence" value="ECO:0007669"/>
    <property type="project" value="InterPro"/>
</dbReference>
<dbReference type="Proteomes" id="UP001180020">
    <property type="component" value="Unassembled WGS sequence"/>
</dbReference>
<dbReference type="GO" id="GO:0006355">
    <property type="term" value="P:regulation of DNA-templated transcription"/>
    <property type="evidence" value="ECO:0007669"/>
    <property type="project" value="InterPro"/>
</dbReference>
<dbReference type="AlphaFoldDB" id="A0AAV9DAR1"/>
<proteinExistence type="predicted"/>
<dbReference type="GO" id="GO:0005634">
    <property type="term" value="C:nucleus"/>
    <property type="evidence" value="ECO:0007669"/>
    <property type="project" value="InterPro"/>
</dbReference>
<dbReference type="GO" id="GO:0003677">
    <property type="term" value="F:DNA binding"/>
    <property type="evidence" value="ECO:0007669"/>
    <property type="project" value="InterPro"/>
</dbReference>
<evidence type="ECO:0000313" key="1">
    <source>
        <dbReference type="EMBL" id="KAK1298035.1"/>
    </source>
</evidence>
<organism evidence="1 2">
    <name type="scientific">Acorus calamus</name>
    <name type="common">Sweet flag</name>
    <dbReference type="NCBI Taxonomy" id="4465"/>
    <lineage>
        <taxon>Eukaryota</taxon>
        <taxon>Viridiplantae</taxon>
        <taxon>Streptophyta</taxon>
        <taxon>Embryophyta</taxon>
        <taxon>Tracheophyta</taxon>
        <taxon>Spermatophyta</taxon>
        <taxon>Magnoliopsida</taxon>
        <taxon>Liliopsida</taxon>
        <taxon>Acoraceae</taxon>
        <taxon>Acorus</taxon>
    </lineage>
</organism>
<reference evidence="1" key="2">
    <citation type="submission" date="2023-06" db="EMBL/GenBank/DDBJ databases">
        <authorList>
            <person name="Ma L."/>
            <person name="Liu K.-W."/>
            <person name="Li Z."/>
            <person name="Hsiao Y.-Y."/>
            <person name="Qi Y."/>
            <person name="Fu T."/>
            <person name="Tang G."/>
            <person name="Zhang D."/>
            <person name="Sun W.-H."/>
            <person name="Liu D.-K."/>
            <person name="Li Y."/>
            <person name="Chen G.-Z."/>
            <person name="Liu X.-D."/>
            <person name="Liao X.-Y."/>
            <person name="Jiang Y.-T."/>
            <person name="Yu X."/>
            <person name="Hao Y."/>
            <person name="Huang J."/>
            <person name="Zhao X.-W."/>
            <person name="Ke S."/>
            <person name="Chen Y.-Y."/>
            <person name="Wu W.-L."/>
            <person name="Hsu J.-L."/>
            <person name="Lin Y.-F."/>
            <person name="Huang M.-D."/>
            <person name="Li C.-Y."/>
            <person name="Huang L."/>
            <person name="Wang Z.-W."/>
            <person name="Zhao X."/>
            <person name="Zhong W.-Y."/>
            <person name="Peng D.-H."/>
            <person name="Ahmad S."/>
            <person name="Lan S."/>
            <person name="Zhang J.-S."/>
            <person name="Tsai W.-C."/>
            <person name="Van De Peer Y."/>
            <person name="Liu Z.-J."/>
        </authorList>
    </citation>
    <scope>NUCLEOTIDE SEQUENCE</scope>
    <source>
        <strain evidence="1">CP</strain>
        <tissue evidence="1">Leaves</tissue>
    </source>
</reference>
<protein>
    <submittedName>
        <fullName evidence="1">Auxin response factor 19</fullName>
    </submittedName>
</protein>
<dbReference type="EMBL" id="JAUJYO010000014">
    <property type="protein sequence ID" value="KAK1298035.1"/>
    <property type="molecule type" value="Genomic_DNA"/>
</dbReference>